<feature type="non-terminal residue" evidence="2">
    <location>
        <position position="1"/>
    </location>
</feature>
<reference evidence="2" key="1">
    <citation type="journal article" date="2020" name="Fungal Divers.">
        <title>Resolving the Mortierellaceae phylogeny through synthesis of multi-gene phylogenetics and phylogenomics.</title>
        <authorList>
            <person name="Vandepol N."/>
            <person name="Liber J."/>
            <person name="Desiro A."/>
            <person name="Na H."/>
            <person name="Kennedy M."/>
            <person name="Barry K."/>
            <person name="Grigoriev I.V."/>
            <person name="Miller A.N."/>
            <person name="O'Donnell K."/>
            <person name="Stajich J.E."/>
            <person name="Bonito G."/>
        </authorList>
    </citation>
    <scope>NUCLEOTIDE SEQUENCE</scope>
    <source>
        <strain evidence="2">MES-2147</strain>
    </source>
</reference>
<dbReference type="EMBL" id="JAAAHW010001947">
    <property type="protein sequence ID" value="KAF9993103.1"/>
    <property type="molecule type" value="Genomic_DNA"/>
</dbReference>
<gene>
    <name evidence="2" type="ORF">BGZ65_011427</name>
</gene>
<proteinExistence type="predicted"/>
<comment type="caution">
    <text evidence="2">The sequence shown here is derived from an EMBL/GenBank/DDBJ whole genome shotgun (WGS) entry which is preliminary data.</text>
</comment>
<dbReference type="Proteomes" id="UP000749646">
    <property type="component" value="Unassembled WGS sequence"/>
</dbReference>
<keyword evidence="3" id="KW-1185">Reference proteome</keyword>
<evidence type="ECO:0000313" key="2">
    <source>
        <dbReference type="EMBL" id="KAF9993103.1"/>
    </source>
</evidence>
<accession>A0A9P6MDD3</accession>
<feature type="transmembrane region" description="Helical" evidence="1">
    <location>
        <begin position="17"/>
        <end position="37"/>
    </location>
</feature>
<sequence length="75" mass="8870">GIWVYPFLNWDRGVICVAYYLGIGIGLFAIFFLLLALHRYRNRWLAERCARVNHDQYLESLQLKDKLDIEKTGSH</sequence>
<dbReference type="OrthoDB" id="419711at2759"/>
<dbReference type="AlphaFoldDB" id="A0A9P6MDD3"/>
<keyword evidence="1" id="KW-1133">Transmembrane helix</keyword>
<keyword evidence="1" id="KW-0472">Membrane</keyword>
<name>A0A9P6MDD3_9FUNG</name>
<organism evidence="2 3">
    <name type="scientific">Modicella reniformis</name>
    <dbReference type="NCBI Taxonomy" id="1440133"/>
    <lineage>
        <taxon>Eukaryota</taxon>
        <taxon>Fungi</taxon>
        <taxon>Fungi incertae sedis</taxon>
        <taxon>Mucoromycota</taxon>
        <taxon>Mortierellomycotina</taxon>
        <taxon>Mortierellomycetes</taxon>
        <taxon>Mortierellales</taxon>
        <taxon>Mortierellaceae</taxon>
        <taxon>Modicella</taxon>
    </lineage>
</organism>
<keyword evidence="1" id="KW-0812">Transmembrane</keyword>
<protein>
    <submittedName>
        <fullName evidence="2">Uncharacterized protein</fullName>
    </submittedName>
</protein>
<evidence type="ECO:0000313" key="3">
    <source>
        <dbReference type="Proteomes" id="UP000749646"/>
    </source>
</evidence>
<evidence type="ECO:0000256" key="1">
    <source>
        <dbReference type="SAM" id="Phobius"/>
    </source>
</evidence>